<reference evidence="1 2" key="1">
    <citation type="submission" date="2019-05" db="EMBL/GenBank/DDBJ databases">
        <title>Dyadobacter AR-3-8 sp. nov., isolated from arctic soil.</title>
        <authorList>
            <person name="Chaudhary D.K."/>
        </authorList>
    </citation>
    <scope>NUCLEOTIDE SEQUENCE [LARGE SCALE GENOMIC DNA]</scope>
    <source>
        <strain evidence="1 2">AR-3-8</strain>
    </source>
</reference>
<protein>
    <submittedName>
        <fullName evidence="1">Uncharacterized protein</fullName>
    </submittedName>
</protein>
<dbReference type="AlphaFoldDB" id="A0A4U6CVY2"/>
<keyword evidence="2" id="KW-1185">Reference proteome</keyword>
<proteinExistence type="predicted"/>
<evidence type="ECO:0000313" key="2">
    <source>
        <dbReference type="Proteomes" id="UP000304900"/>
    </source>
</evidence>
<dbReference type="OrthoDB" id="673281at2"/>
<dbReference type="Proteomes" id="UP000304900">
    <property type="component" value="Unassembled WGS sequence"/>
</dbReference>
<name>A0A4U6CVY2_9BACT</name>
<dbReference type="RefSeq" id="WP_137344417.1">
    <property type="nucleotide sequence ID" value="NZ_BSQH01000020.1"/>
</dbReference>
<accession>A0A4U6CVY2</accession>
<gene>
    <name evidence="1" type="ORF">FDK13_33705</name>
</gene>
<dbReference type="EMBL" id="SZVO01000030">
    <property type="protein sequence ID" value="TKT85474.1"/>
    <property type="molecule type" value="Genomic_DNA"/>
</dbReference>
<evidence type="ECO:0000313" key="1">
    <source>
        <dbReference type="EMBL" id="TKT85474.1"/>
    </source>
</evidence>
<comment type="caution">
    <text evidence="1">The sequence shown here is derived from an EMBL/GenBank/DDBJ whole genome shotgun (WGS) entry which is preliminary data.</text>
</comment>
<sequence>MEESNRNVLTWNQALDKGFNPSDYPFQTEAVPLGEFPATLDFKIWAKKIMGISCFFTKQEDQTKFQLTVYRRRSDRQYMLESCDSDIDFSTCPVNENYHIEMAVNGKGNISFKNTALFNRAISQPNKMTETTIKLLPELHYNVPTLLFKPSYNLEK</sequence>
<organism evidence="1 2">
    <name type="scientific">Dyadobacter frigoris</name>
    <dbReference type="NCBI Taxonomy" id="2576211"/>
    <lineage>
        <taxon>Bacteria</taxon>
        <taxon>Pseudomonadati</taxon>
        <taxon>Bacteroidota</taxon>
        <taxon>Cytophagia</taxon>
        <taxon>Cytophagales</taxon>
        <taxon>Spirosomataceae</taxon>
        <taxon>Dyadobacter</taxon>
    </lineage>
</organism>